<protein>
    <recommendedName>
        <fullName evidence="13">Pectinesterase</fullName>
        <ecNumber evidence="13">3.1.1.11</ecNumber>
    </recommendedName>
</protein>
<reference evidence="16" key="2">
    <citation type="submission" date="2015-04" db="UniProtKB">
        <authorList>
            <consortium name="EnsemblPlants"/>
        </authorList>
    </citation>
    <scope>IDENTIFICATION</scope>
</reference>
<dbReference type="InterPro" id="IPR012334">
    <property type="entry name" value="Pectin_lyas_fold"/>
</dbReference>
<dbReference type="Pfam" id="PF04043">
    <property type="entry name" value="PMEI"/>
    <property type="match status" value="1"/>
</dbReference>
<reference evidence="16" key="3">
    <citation type="submission" date="2018-05" db="EMBL/GenBank/DDBJ databases">
        <title>OgluRS3 (Oryza glumaepatula Reference Sequence Version 3).</title>
        <authorList>
            <person name="Zhang J."/>
            <person name="Kudrna D."/>
            <person name="Lee S."/>
            <person name="Talag J."/>
            <person name="Welchert J."/>
            <person name="Wing R.A."/>
        </authorList>
    </citation>
    <scope>NUCLEOTIDE SEQUENCE [LARGE SCALE GENOMIC DNA]</scope>
</reference>
<feature type="active site" evidence="12">
    <location>
        <position position="383"/>
    </location>
</feature>
<dbReference type="SUPFAM" id="SSF51126">
    <property type="entry name" value="Pectin lyase-like"/>
    <property type="match status" value="1"/>
</dbReference>
<keyword evidence="6 13" id="KW-0964">Secreted</keyword>
<dbReference type="SMART" id="SM00856">
    <property type="entry name" value="PMEI"/>
    <property type="match status" value="1"/>
</dbReference>
<evidence type="ECO:0000256" key="7">
    <source>
        <dbReference type="ARBA" id="ARBA00022729"/>
    </source>
</evidence>
<dbReference type="Pfam" id="PF01095">
    <property type="entry name" value="Pectinesterase"/>
    <property type="match status" value="1"/>
</dbReference>
<keyword evidence="7" id="KW-0732">Signal</keyword>
<evidence type="ECO:0000256" key="10">
    <source>
        <dbReference type="ARBA" id="ARBA00023316"/>
    </source>
</evidence>
<dbReference type="PROSITE" id="PS00800">
    <property type="entry name" value="PECTINESTERASE_1"/>
    <property type="match status" value="1"/>
</dbReference>
<dbReference type="EC" id="3.1.1.11" evidence="13"/>
<dbReference type="UniPathway" id="UPA00545">
    <property type="reaction ID" value="UER00823"/>
</dbReference>
<dbReference type="InterPro" id="IPR006501">
    <property type="entry name" value="Pectinesterase_inhib_dom"/>
</dbReference>
<dbReference type="AlphaFoldDB" id="A0A0D9YFZ3"/>
<dbReference type="InterPro" id="IPR035513">
    <property type="entry name" value="Invertase/methylesterase_inhib"/>
</dbReference>
<dbReference type="EnsemblPlants" id="OGLUM01G37780.1">
    <property type="protein sequence ID" value="OGLUM01G37780.1"/>
    <property type="gene ID" value="OGLUM01G37780"/>
</dbReference>
<accession>A0A0D9YFZ3</accession>
<dbReference type="SUPFAM" id="SSF101148">
    <property type="entry name" value="Plant invertase/pectin methylesterase inhibitor"/>
    <property type="match status" value="1"/>
</dbReference>
<evidence type="ECO:0000256" key="8">
    <source>
        <dbReference type="ARBA" id="ARBA00022801"/>
    </source>
</evidence>
<proteinExistence type="inferred from homology"/>
<evidence type="ECO:0000256" key="14">
    <source>
        <dbReference type="SAM" id="Phobius"/>
    </source>
</evidence>
<evidence type="ECO:0000256" key="13">
    <source>
        <dbReference type="RuleBase" id="RU000589"/>
    </source>
</evidence>
<name>A0A0D9YFZ3_9ORYZ</name>
<dbReference type="InterPro" id="IPR033131">
    <property type="entry name" value="Pectinesterase_Asp_AS"/>
</dbReference>
<dbReference type="PROSITE" id="PS00503">
    <property type="entry name" value="PECTINESTERASE_2"/>
    <property type="match status" value="1"/>
</dbReference>
<dbReference type="STRING" id="40148.A0A0D9YFZ3"/>
<dbReference type="GO" id="GO:0030599">
    <property type="term" value="F:pectinesterase activity"/>
    <property type="evidence" value="ECO:0007669"/>
    <property type="project" value="UniProtKB-UniRule"/>
</dbReference>
<dbReference type="PANTHER" id="PTHR31707">
    <property type="entry name" value="PECTINESTERASE"/>
    <property type="match status" value="1"/>
</dbReference>
<keyword evidence="5 13" id="KW-0134">Cell wall</keyword>
<evidence type="ECO:0000313" key="16">
    <source>
        <dbReference type="EnsemblPlants" id="OGLUM01G37780.1"/>
    </source>
</evidence>
<dbReference type="Gramene" id="OGLUM01G37780.1">
    <property type="protein sequence ID" value="OGLUM01G37780.1"/>
    <property type="gene ID" value="OGLUM01G37780"/>
</dbReference>
<sequence length="546" mass="58261">MRRQRDEPLLSSPSHRNAYPCRLLSFTLLSLATVLCLCAGAAFLLLSPTATNLCASSPDPASCQAIVADAVLASPHAQPSRPAHVLRAILATSLDRHDAAAEAVAGMRRRASDPRHRAALEDCVQLMGLARDRLADAAGAPDDGDGDDARTWLSAVLTDHVTCLDGLDDGPLRDSVGAHLEPLKSLASASLAVLSAAGRGARGVLAEAVDRFPSWLPARDRTLLDAGAGAVQADVVVAKDGSGKYTTIKEAVDGAPDGGKSRYVIYVKKGVYKENLEVGKKKRELMIVGDGMDQTVITGSCNVVDGSTTFNSATLALSGDGIILQDLKVENTAGAEKQQAVALRVSADRAVINRCRLDGYQDTLYAHQLRQFYRDCAVSGTVDFVFGNAAAVLQGCVLTARRPAQAQKNAVTAQGRTDPNQNTGTSIHRCRVVPAPDLAPAAKQFPTFLGRPWKEYSRTVYMLSYLDSHVDPRGWLEWNGADFALKTLFYGEYQNQGPGAGTAGRVNWPGYHVITDQSVAMQFTVGQFIQGGNWLKATGVNYNEGL</sequence>
<comment type="subcellular location">
    <subcellularLocation>
        <location evidence="1 13">Secreted</location>
        <location evidence="1 13">Cell wall</location>
    </subcellularLocation>
</comment>
<dbReference type="GO" id="GO:0045490">
    <property type="term" value="P:pectin catabolic process"/>
    <property type="evidence" value="ECO:0007669"/>
    <property type="project" value="UniProtKB-UniRule"/>
</dbReference>
<evidence type="ECO:0000256" key="6">
    <source>
        <dbReference type="ARBA" id="ARBA00022525"/>
    </source>
</evidence>
<comment type="similarity">
    <text evidence="3">In the N-terminal section; belongs to the PMEI family.</text>
</comment>
<keyword evidence="17" id="KW-1185">Reference proteome</keyword>
<dbReference type="FunFam" id="1.20.140.40:FF:000015">
    <property type="entry name" value="Pectinesterase 3"/>
    <property type="match status" value="1"/>
</dbReference>
<dbReference type="eggNOG" id="ENOG502QUQ5">
    <property type="taxonomic scope" value="Eukaryota"/>
</dbReference>
<dbReference type="InterPro" id="IPR011050">
    <property type="entry name" value="Pectin_lyase_fold/virulence"/>
</dbReference>
<dbReference type="Gene3D" id="2.160.20.10">
    <property type="entry name" value="Single-stranded right-handed beta-helix, Pectin lyase-like"/>
    <property type="match status" value="1"/>
</dbReference>
<dbReference type="GO" id="GO:0004857">
    <property type="term" value="F:enzyme inhibitor activity"/>
    <property type="evidence" value="ECO:0007669"/>
    <property type="project" value="InterPro"/>
</dbReference>
<comment type="catalytic activity">
    <reaction evidence="11 13">
        <text>[(1-&gt;4)-alpha-D-galacturonosyl methyl ester](n) + n H2O = [(1-&gt;4)-alpha-D-galacturonosyl](n) + n methanol + n H(+)</text>
        <dbReference type="Rhea" id="RHEA:22380"/>
        <dbReference type="Rhea" id="RHEA-COMP:14570"/>
        <dbReference type="Rhea" id="RHEA-COMP:14573"/>
        <dbReference type="ChEBI" id="CHEBI:15377"/>
        <dbReference type="ChEBI" id="CHEBI:15378"/>
        <dbReference type="ChEBI" id="CHEBI:17790"/>
        <dbReference type="ChEBI" id="CHEBI:140522"/>
        <dbReference type="ChEBI" id="CHEBI:140523"/>
        <dbReference type="EC" id="3.1.1.11"/>
    </reaction>
</comment>
<keyword evidence="14" id="KW-1133">Transmembrane helix</keyword>
<keyword evidence="14" id="KW-0812">Transmembrane</keyword>
<dbReference type="FunFam" id="2.160.20.10:FF:000001">
    <property type="entry name" value="Pectinesterase"/>
    <property type="match status" value="1"/>
</dbReference>
<dbReference type="NCBIfam" id="TIGR01614">
    <property type="entry name" value="PME_inhib"/>
    <property type="match status" value="1"/>
</dbReference>
<evidence type="ECO:0000256" key="5">
    <source>
        <dbReference type="ARBA" id="ARBA00022512"/>
    </source>
</evidence>
<keyword evidence="9 13" id="KW-0063">Aspartyl esterase</keyword>
<evidence type="ECO:0000313" key="17">
    <source>
        <dbReference type="Proteomes" id="UP000026961"/>
    </source>
</evidence>
<evidence type="ECO:0000256" key="1">
    <source>
        <dbReference type="ARBA" id="ARBA00004191"/>
    </source>
</evidence>
<evidence type="ECO:0000256" key="9">
    <source>
        <dbReference type="ARBA" id="ARBA00023085"/>
    </source>
</evidence>
<dbReference type="Proteomes" id="UP000026961">
    <property type="component" value="Chromosome 1"/>
</dbReference>
<evidence type="ECO:0000256" key="4">
    <source>
        <dbReference type="ARBA" id="ARBA00007786"/>
    </source>
</evidence>
<dbReference type="Gene3D" id="1.20.140.40">
    <property type="entry name" value="Invertase/pectin methylesterase inhibitor family protein"/>
    <property type="match status" value="1"/>
</dbReference>
<organism evidence="16">
    <name type="scientific">Oryza glumipatula</name>
    <dbReference type="NCBI Taxonomy" id="40148"/>
    <lineage>
        <taxon>Eukaryota</taxon>
        <taxon>Viridiplantae</taxon>
        <taxon>Streptophyta</taxon>
        <taxon>Embryophyta</taxon>
        <taxon>Tracheophyta</taxon>
        <taxon>Spermatophyta</taxon>
        <taxon>Magnoliopsida</taxon>
        <taxon>Liliopsida</taxon>
        <taxon>Poales</taxon>
        <taxon>Poaceae</taxon>
        <taxon>BOP clade</taxon>
        <taxon>Oryzoideae</taxon>
        <taxon>Oryzeae</taxon>
        <taxon>Oryzinae</taxon>
        <taxon>Oryza</taxon>
    </lineage>
</organism>
<dbReference type="HOGENOM" id="CLU_012243_9_2_1"/>
<evidence type="ECO:0000256" key="11">
    <source>
        <dbReference type="ARBA" id="ARBA00047928"/>
    </source>
</evidence>
<evidence type="ECO:0000256" key="3">
    <source>
        <dbReference type="ARBA" id="ARBA00006027"/>
    </source>
</evidence>
<comment type="pathway">
    <text evidence="2 13">Glycan metabolism; pectin degradation; 2-dehydro-3-deoxy-D-gluconate from pectin: step 1/5.</text>
</comment>
<dbReference type="CDD" id="cd15799">
    <property type="entry name" value="PMEI-like_4"/>
    <property type="match status" value="1"/>
</dbReference>
<comment type="function">
    <text evidence="13">Acts in the modification of cell walls via demethylesterification of cell wall pectin.</text>
</comment>
<reference evidence="16" key="1">
    <citation type="submission" date="2013-08" db="EMBL/GenBank/DDBJ databases">
        <title>Oryza genome evolution.</title>
        <authorList>
            <person name="Wing R.A."/>
            <person name="Panaud O."/>
            <person name="Oliveira A.C."/>
        </authorList>
    </citation>
    <scope>NUCLEOTIDE SEQUENCE</scope>
</reference>
<evidence type="ECO:0000256" key="12">
    <source>
        <dbReference type="PROSITE-ProRule" id="PRU10040"/>
    </source>
</evidence>
<feature type="transmembrane region" description="Helical" evidence="14">
    <location>
        <begin position="21"/>
        <end position="46"/>
    </location>
</feature>
<feature type="domain" description="Pectinesterase inhibitor" evidence="15">
    <location>
        <begin position="45"/>
        <end position="193"/>
    </location>
</feature>
<keyword evidence="14" id="KW-0472">Membrane</keyword>
<evidence type="ECO:0000256" key="2">
    <source>
        <dbReference type="ARBA" id="ARBA00005184"/>
    </source>
</evidence>
<comment type="similarity">
    <text evidence="4">In the C-terminal section; belongs to the pectinesterase family.</text>
</comment>
<dbReference type="InterPro" id="IPR018040">
    <property type="entry name" value="Pectinesterase_Tyr_AS"/>
</dbReference>
<dbReference type="InterPro" id="IPR000070">
    <property type="entry name" value="Pectinesterase_cat"/>
</dbReference>
<keyword evidence="10 13" id="KW-0961">Cell wall biogenesis/degradation</keyword>
<evidence type="ECO:0000259" key="15">
    <source>
        <dbReference type="SMART" id="SM00856"/>
    </source>
</evidence>
<dbReference type="GO" id="GO:0042545">
    <property type="term" value="P:cell wall modification"/>
    <property type="evidence" value="ECO:0007669"/>
    <property type="project" value="UniProtKB-UniRule"/>
</dbReference>
<keyword evidence="8 13" id="KW-0378">Hydrolase</keyword>